<dbReference type="RefSeq" id="WP_018439335.1">
    <property type="nucleotide sequence ID" value="NZ_KB890165.1"/>
</dbReference>
<organism evidence="1 2">
    <name type="scientific">Trinickia symbiotica</name>
    <dbReference type="NCBI Taxonomy" id="863227"/>
    <lineage>
        <taxon>Bacteria</taxon>
        <taxon>Pseudomonadati</taxon>
        <taxon>Pseudomonadota</taxon>
        <taxon>Betaproteobacteria</taxon>
        <taxon>Burkholderiales</taxon>
        <taxon>Burkholderiaceae</taxon>
        <taxon>Trinickia</taxon>
    </lineage>
</organism>
<keyword evidence="2" id="KW-1185">Reference proteome</keyword>
<name>A0A2N7XB53_9BURK</name>
<sequence length="90" mass="10135">MLTDTMDRQEQFCAGDVVTLKTGGARMTVTYAGADEGGDWLLCQWFDEHGELRQEKFMRDAVAREPRSISPGLVRVRRFSPQSGPRASRT</sequence>
<dbReference type="EMBL" id="PNYC01000001">
    <property type="protein sequence ID" value="PMS38695.1"/>
    <property type="molecule type" value="Genomic_DNA"/>
</dbReference>
<evidence type="ECO:0000313" key="2">
    <source>
        <dbReference type="Proteomes" id="UP000235777"/>
    </source>
</evidence>
<comment type="caution">
    <text evidence="1">The sequence shown here is derived from an EMBL/GenBank/DDBJ whole genome shotgun (WGS) entry which is preliminary data.</text>
</comment>
<dbReference type="Proteomes" id="UP000235777">
    <property type="component" value="Unassembled WGS sequence"/>
</dbReference>
<dbReference type="AlphaFoldDB" id="A0A2N7XB53"/>
<evidence type="ECO:0000313" key="1">
    <source>
        <dbReference type="EMBL" id="PMS38695.1"/>
    </source>
</evidence>
<reference evidence="1 2" key="1">
    <citation type="submission" date="2018-01" db="EMBL/GenBank/DDBJ databases">
        <title>Whole genome analyses suggest that Burkholderia sensu lato contains two further novel genera in the rhizoxinica-symbiotica group Mycetohabitans gen. nov., and Trinickia gen. nov.: implications for the evolution of diazotrophy and nodulation in the Burkholderiaceae.</title>
        <authorList>
            <person name="Estrada-de los Santos P."/>
            <person name="Palmer M."/>
            <person name="Chavez-Ramirez B."/>
            <person name="Beukes C."/>
            <person name="Steenkamp E.T."/>
            <person name="Hirsch A.M."/>
            <person name="Manyaka P."/>
            <person name="Maluk M."/>
            <person name="Lafos M."/>
            <person name="Crook M."/>
            <person name="Gross E."/>
            <person name="Simon M.F."/>
            <person name="Bueno dos Reis Junior F."/>
            <person name="Poole P.S."/>
            <person name="Venter S.N."/>
            <person name="James E.K."/>
        </authorList>
    </citation>
    <scope>NUCLEOTIDE SEQUENCE [LARGE SCALE GENOMIC DNA]</scope>
    <source>
        <strain evidence="1 2">JPY 581</strain>
    </source>
</reference>
<proteinExistence type="predicted"/>
<dbReference type="STRING" id="863227.GCA_000373005_00807"/>
<dbReference type="OrthoDB" id="1264301at2"/>
<dbReference type="Pfam" id="PF09926">
    <property type="entry name" value="DUF2158"/>
    <property type="match status" value="1"/>
</dbReference>
<protein>
    <submittedName>
        <fullName evidence="1">DUF2158 domain-containing protein</fullName>
    </submittedName>
</protein>
<dbReference type="InterPro" id="IPR019226">
    <property type="entry name" value="DUF2158"/>
</dbReference>
<gene>
    <name evidence="1" type="ORF">C0Z20_02230</name>
</gene>
<accession>A0A2N7XB53</accession>